<evidence type="ECO:0000256" key="1">
    <source>
        <dbReference type="SAM" id="Phobius"/>
    </source>
</evidence>
<keyword evidence="3" id="KW-1185">Reference proteome</keyword>
<dbReference type="Proteomes" id="UP000265520">
    <property type="component" value="Unassembled WGS sequence"/>
</dbReference>
<proteinExistence type="predicted"/>
<sequence length="109" mass="12765">TQTRRCIPNIQILHGWWCEELSTSHLHVIHLPFRRALSFAFCSSPHRKDEGCLGQCLLNPFCVVKTPSAPPQWSFQLTSACVAGFWYVLLRIWVFAGLWPHHLFFLFRR</sequence>
<keyword evidence="1" id="KW-1133">Transmembrane helix</keyword>
<keyword evidence="1" id="KW-0812">Transmembrane</keyword>
<keyword evidence="1" id="KW-0472">Membrane</keyword>
<comment type="caution">
    <text evidence="2">The sequence shown here is derived from an EMBL/GenBank/DDBJ whole genome shotgun (WGS) entry which is preliminary data.</text>
</comment>
<dbReference type="EMBL" id="LXQA010218390">
    <property type="protein sequence ID" value="MCI34931.1"/>
    <property type="molecule type" value="Genomic_DNA"/>
</dbReference>
<protein>
    <submittedName>
        <fullName evidence="2">Uncharacterized protein</fullName>
    </submittedName>
</protein>
<name>A0A392RED5_9FABA</name>
<feature type="transmembrane region" description="Helical" evidence="1">
    <location>
        <begin position="84"/>
        <end position="107"/>
    </location>
</feature>
<evidence type="ECO:0000313" key="2">
    <source>
        <dbReference type="EMBL" id="MCI34931.1"/>
    </source>
</evidence>
<organism evidence="2 3">
    <name type="scientific">Trifolium medium</name>
    <dbReference type="NCBI Taxonomy" id="97028"/>
    <lineage>
        <taxon>Eukaryota</taxon>
        <taxon>Viridiplantae</taxon>
        <taxon>Streptophyta</taxon>
        <taxon>Embryophyta</taxon>
        <taxon>Tracheophyta</taxon>
        <taxon>Spermatophyta</taxon>
        <taxon>Magnoliopsida</taxon>
        <taxon>eudicotyledons</taxon>
        <taxon>Gunneridae</taxon>
        <taxon>Pentapetalae</taxon>
        <taxon>rosids</taxon>
        <taxon>fabids</taxon>
        <taxon>Fabales</taxon>
        <taxon>Fabaceae</taxon>
        <taxon>Papilionoideae</taxon>
        <taxon>50 kb inversion clade</taxon>
        <taxon>NPAAA clade</taxon>
        <taxon>Hologalegina</taxon>
        <taxon>IRL clade</taxon>
        <taxon>Trifolieae</taxon>
        <taxon>Trifolium</taxon>
    </lineage>
</organism>
<evidence type="ECO:0000313" key="3">
    <source>
        <dbReference type="Proteomes" id="UP000265520"/>
    </source>
</evidence>
<reference evidence="2 3" key="1">
    <citation type="journal article" date="2018" name="Front. Plant Sci.">
        <title>Red Clover (Trifolium pratense) and Zigzag Clover (T. medium) - A Picture of Genomic Similarities and Differences.</title>
        <authorList>
            <person name="Dluhosova J."/>
            <person name="Istvanek J."/>
            <person name="Nedelnik J."/>
            <person name="Repkova J."/>
        </authorList>
    </citation>
    <scope>NUCLEOTIDE SEQUENCE [LARGE SCALE GENOMIC DNA]</scope>
    <source>
        <strain evidence="3">cv. 10/8</strain>
        <tissue evidence="2">Leaf</tissue>
    </source>
</reference>
<accession>A0A392RED5</accession>
<dbReference type="AlphaFoldDB" id="A0A392RED5"/>
<feature type="non-terminal residue" evidence="2">
    <location>
        <position position="1"/>
    </location>
</feature>